<dbReference type="AlphaFoldDB" id="A0A0D2GM09"/>
<dbReference type="InterPro" id="IPR049945">
    <property type="entry name" value="AAA_22"/>
</dbReference>
<evidence type="ECO:0000313" key="2">
    <source>
        <dbReference type="EMBL" id="KIX15747.1"/>
    </source>
</evidence>
<dbReference type="SUPFAM" id="SSF48452">
    <property type="entry name" value="TPR-like"/>
    <property type="match status" value="2"/>
</dbReference>
<proteinExistence type="predicted"/>
<dbReference type="Pfam" id="PF13401">
    <property type="entry name" value="AAA_22"/>
    <property type="match status" value="1"/>
</dbReference>
<dbReference type="InParanoid" id="A0A0D2GM09"/>
<dbReference type="EMBL" id="AZAC01000002">
    <property type="protein sequence ID" value="KIX15747.1"/>
    <property type="molecule type" value="Genomic_DNA"/>
</dbReference>
<dbReference type="Proteomes" id="UP000032233">
    <property type="component" value="Unassembled WGS sequence"/>
</dbReference>
<gene>
    <name evidence="2" type="ORF">X474_02950</name>
</gene>
<dbReference type="InterPro" id="IPR011990">
    <property type="entry name" value="TPR-like_helical_dom_sf"/>
</dbReference>
<dbReference type="InterPro" id="IPR036388">
    <property type="entry name" value="WH-like_DNA-bd_sf"/>
</dbReference>
<dbReference type="Gene3D" id="1.10.10.10">
    <property type="entry name" value="Winged helix-like DNA-binding domain superfamily/Winged helix DNA-binding domain"/>
    <property type="match status" value="1"/>
</dbReference>
<dbReference type="SUPFAM" id="SSF52540">
    <property type="entry name" value="P-loop containing nucleoside triphosphate hydrolases"/>
    <property type="match status" value="1"/>
</dbReference>
<feature type="domain" description="ORC1/DEAH AAA+ ATPase" evidence="1">
    <location>
        <begin position="20"/>
        <end position="143"/>
    </location>
</feature>
<dbReference type="RefSeq" id="WP_044346560.1">
    <property type="nucleotide sequence ID" value="NZ_AZAC01000002.1"/>
</dbReference>
<dbReference type="FunCoup" id="A0A0D2GM09">
    <property type="interactions" value="135"/>
</dbReference>
<dbReference type="STRING" id="1429043.X474_02950"/>
<dbReference type="Gene3D" id="1.25.40.10">
    <property type="entry name" value="Tetratricopeptide repeat domain"/>
    <property type="match status" value="1"/>
</dbReference>
<sequence>MRQVKRERVLNLCEPFIDGRRRLLLIEAQAGQGKSTLARQVTDQLDKTVCLVECDKNDAALVNLMEKFFSNLALHTPGLNGTEIIQAVCSCPSQDELLLLLPEMLKSISSEKTLQKTVLLLEDAHLLLKAPHSLKGLRLLFDHLGHCLSMIITSRSQLPGEQGLLFRRNESVLISNQTLAFDKSEVLLLYRQAYGLDLDNKKAGKLLAITEGWPFGLSLLRTELNELDRRQGLAPGSELDNYFNSQCLGILSPEEADALVDVSLLENIPLALLGELELHTASRALKTLYDKGCFITNHRQDGSDFLRMHHLLQACLRNIVENRSRLFCVRAAGWFLRNGQLGQALDLLARSGDVAELKKALYIHGSNLMLMNRLSLVVQALKHLPENIVNEEPLLLALWGNEKLHQNPGQALRLLEAAWKMAGDKKENLAELLAGLGLINYQLLFHGNLWKLRRVTKRVMELFALLEEQKEITAMLAGACSYLICFSVTYTMADYGLADKFAEKAEEIFRSHSEGSVPLGITVARIYTKSARGYLKESLLRQQKNYLYLNSPTVNPSTKFICYLSYTNFSMMKGYFLDYWSLRDELFKKQAIMVKNSAMGAFYYIWDMDMLMAKGDFSGVLELANKALASDLVKKTNHIASQCHQYIALAYAFLGKKEAALAAVSRSMHLRARVGGVLFILLNHLVAGSVWGISGEFKKAERVFKIVLKRLAAAEDRYFMPQAHAYRAHARLLEGKEKEALDDVKSMLEIMGSVENYHFFYWEGFMVRRLLELYFKNIKKPSEFALKLYRKRFGMDYISGGETIPRLRLSLAEGRLYCLDAPDVFIDLADVPGKESMLLDCLLRTPDRSVSQEKIIDRIWPEGAKATKPRDNLYQTVHKLRARFAAITNKKLAKKYLRTSSEGHALCHVDVDLNHLLDQAKKGLADLSQNRFWMAEMHFREMKRLLDPFPVDYKWLVDESRLLAKAVVAWVDLLFRVGETERALEAAEMGLKVDPANDGLHNRRYRLYMELAMPAKAAQAKSDYERLFKEAG</sequence>
<evidence type="ECO:0000259" key="1">
    <source>
        <dbReference type="Pfam" id="PF13401"/>
    </source>
</evidence>
<protein>
    <recommendedName>
        <fullName evidence="1">ORC1/DEAH AAA+ ATPase domain-containing protein</fullName>
    </recommendedName>
</protein>
<reference evidence="2 3" key="1">
    <citation type="submission" date="2013-11" db="EMBL/GenBank/DDBJ databases">
        <title>Metagenomic analysis of a methanogenic consortium involved in long chain n-alkane degradation.</title>
        <authorList>
            <person name="Davidova I.A."/>
            <person name="Callaghan A.V."/>
            <person name="Wawrik B."/>
            <person name="Pruitt S."/>
            <person name="Marks C."/>
            <person name="Duncan K.E."/>
            <person name="Suflita J.M."/>
        </authorList>
    </citation>
    <scope>NUCLEOTIDE SEQUENCE [LARGE SCALE GENOMIC DNA]</scope>
    <source>
        <strain evidence="2 3">SPR</strain>
    </source>
</reference>
<comment type="caution">
    <text evidence="2">The sequence shown here is derived from an EMBL/GenBank/DDBJ whole genome shotgun (WGS) entry which is preliminary data.</text>
</comment>
<organism evidence="2 3">
    <name type="scientific">Dethiosulfatarculus sandiegensis</name>
    <dbReference type="NCBI Taxonomy" id="1429043"/>
    <lineage>
        <taxon>Bacteria</taxon>
        <taxon>Pseudomonadati</taxon>
        <taxon>Thermodesulfobacteriota</taxon>
        <taxon>Desulfarculia</taxon>
        <taxon>Desulfarculales</taxon>
        <taxon>Desulfarculaceae</taxon>
        <taxon>Dethiosulfatarculus</taxon>
    </lineage>
</organism>
<accession>A0A0D2GM09</accession>
<dbReference type="GO" id="GO:0016887">
    <property type="term" value="F:ATP hydrolysis activity"/>
    <property type="evidence" value="ECO:0007669"/>
    <property type="project" value="InterPro"/>
</dbReference>
<dbReference type="InterPro" id="IPR027417">
    <property type="entry name" value="P-loop_NTPase"/>
</dbReference>
<keyword evidence="3" id="KW-1185">Reference proteome</keyword>
<evidence type="ECO:0000313" key="3">
    <source>
        <dbReference type="Proteomes" id="UP000032233"/>
    </source>
</evidence>
<name>A0A0D2GM09_9BACT</name>
<dbReference type="OrthoDB" id="223734at2"/>